<keyword evidence="1" id="KW-0472">Membrane</keyword>
<keyword evidence="1" id="KW-1133">Transmembrane helix</keyword>
<feature type="transmembrane region" description="Helical" evidence="1">
    <location>
        <begin position="110"/>
        <end position="132"/>
    </location>
</feature>
<keyword evidence="1" id="KW-0812">Transmembrane</keyword>
<dbReference type="EMBL" id="NOXX01000223">
    <property type="protein sequence ID" value="OYQ39678.1"/>
    <property type="molecule type" value="Genomic_DNA"/>
</dbReference>
<dbReference type="Pfam" id="PF06580">
    <property type="entry name" value="His_kinase"/>
    <property type="match status" value="1"/>
</dbReference>
<feature type="domain" description="Signal transduction histidine kinase internal region" evidence="2">
    <location>
        <begin position="159"/>
        <end position="232"/>
    </location>
</feature>
<proteinExistence type="predicted"/>
<dbReference type="Proteomes" id="UP000216035">
    <property type="component" value="Unassembled WGS sequence"/>
</dbReference>
<sequence>MKIRLLLYFFLCFIFCFLNFLEDLQEASLPLALTEVILIFPMSFGFTLGVFFIYRRIVKIPFYLSKNELNRKLFLYSIGIVIVLLLSLILRFISLQLFNDDKNSQFFDTLFFAFFGIVGVFVFFVFSIEAYLASEQQKNELRIKLYEVELDSLNDKYISLKNQLNPHFIFNCFSNIVSLIDKDSEKAIRFVEELSSVFRYNLTTSEELLVKLSDELKLLESYIKLQKIRHEGSLHFDIKIDASKLPFLIPPLTLEVLVENSLKHTIFDKSNPLYISIYSIGDLLVIENNYSPKAIMETESLGIGLKSIEKQFRLLGKKLPTFKIENNLFKVELSLIDPSDA</sequence>
<evidence type="ECO:0000313" key="3">
    <source>
        <dbReference type="EMBL" id="OYQ39678.1"/>
    </source>
</evidence>
<evidence type="ECO:0000259" key="2">
    <source>
        <dbReference type="Pfam" id="PF06580"/>
    </source>
</evidence>
<accession>A0A255ZDV8</accession>
<feature type="transmembrane region" description="Helical" evidence="1">
    <location>
        <begin position="31"/>
        <end position="54"/>
    </location>
</feature>
<evidence type="ECO:0000256" key="1">
    <source>
        <dbReference type="SAM" id="Phobius"/>
    </source>
</evidence>
<keyword evidence="4" id="KW-1185">Reference proteome</keyword>
<dbReference type="GO" id="GO:0016020">
    <property type="term" value="C:membrane"/>
    <property type="evidence" value="ECO:0007669"/>
    <property type="project" value="InterPro"/>
</dbReference>
<gene>
    <name evidence="3" type="ORF">CHX27_13890</name>
</gene>
<dbReference type="PANTHER" id="PTHR34220">
    <property type="entry name" value="SENSOR HISTIDINE KINASE YPDA"/>
    <property type="match status" value="1"/>
</dbReference>
<dbReference type="AlphaFoldDB" id="A0A255ZDV8"/>
<protein>
    <recommendedName>
        <fullName evidence="2">Signal transduction histidine kinase internal region domain-containing protein</fullName>
    </recommendedName>
</protein>
<name>A0A255ZDV8_9FLAO</name>
<comment type="caution">
    <text evidence="3">The sequence shown here is derived from an EMBL/GenBank/DDBJ whole genome shotgun (WGS) entry which is preliminary data.</text>
</comment>
<dbReference type="GO" id="GO:0000155">
    <property type="term" value="F:phosphorelay sensor kinase activity"/>
    <property type="evidence" value="ECO:0007669"/>
    <property type="project" value="InterPro"/>
</dbReference>
<evidence type="ECO:0000313" key="4">
    <source>
        <dbReference type="Proteomes" id="UP000216035"/>
    </source>
</evidence>
<organism evidence="3 4">
    <name type="scientific">Flavobacterium aurantiibacter</name>
    <dbReference type="NCBI Taxonomy" id="2023067"/>
    <lineage>
        <taxon>Bacteria</taxon>
        <taxon>Pseudomonadati</taxon>
        <taxon>Bacteroidota</taxon>
        <taxon>Flavobacteriia</taxon>
        <taxon>Flavobacteriales</taxon>
        <taxon>Flavobacteriaceae</taxon>
        <taxon>Flavobacterium</taxon>
    </lineage>
</organism>
<reference evidence="3 4" key="1">
    <citation type="submission" date="2017-07" db="EMBL/GenBank/DDBJ databases">
        <title>Flavobacterium cyanobacteriorum sp. nov., isolated from cyanobacterial aggregates in a eutrophic lake.</title>
        <authorList>
            <person name="Cai H."/>
        </authorList>
    </citation>
    <scope>NUCLEOTIDE SEQUENCE [LARGE SCALE GENOMIC DNA]</scope>
    <source>
        <strain evidence="3 4">TH167</strain>
    </source>
</reference>
<dbReference type="PANTHER" id="PTHR34220:SF7">
    <property type="entry name" value="SENSOR HISTIDINE KINASE YPDA"/>
    <property type="match status" value="1"/>
</dbReference>
<dbReference type="InterPro" id="IPR010559">
    <property type="entry name" value="Sig_transdc_His_kin_internal"/>
</dbReference>
<dbReference type="RefSeq" id="WP_094487362.1">
    <property type="nucleotide sequence ID" value="NZ_NOXX01000223.1"/>
</dbReference>
<dbReference type="OrthoDB" id="9809908at2"/>
<dbReference type="InterPro" id="IPR050640">
    <property type="entry name" value="Bact_2-comp_sensor_kinase"/>
</dbReference>
<feature type="transmembrane region" description="Helical" evidence="1">
    <location>
        <begin position="74"/>
        <end position="98"/>
    </location>
</feature>